<dbReference type="Pfam" id="PF01555">
    <property type="entry name" value="N6_N4_Mtase"/>
    <property type="match status" value="1"/>
</dbReference>
<reference evidence="6 7" key="1">
    <citation type="submission" date="2015-11" db="EMBL/GenBank/DDBJ databases">
        <title>Whole-Genome Sequence of Candidatus Oderbacter manganicum from the National Park Lower Oder Valley, Germany.</title>
        <authorList>
            <person name="Braun B."/>
            <person name="Liere K."/>
            <person name="Szewzyk U."/>
        </authorList>
    </citation>
    <scope>NUCLEOTIDE SEQUENCE [LARGE SCALE GENOMIC DNA]</scope>
    <source>
        <strain evidence="6 7">OTSz_A_272</strain>
    </source>
</reference>
<evidence type="ECO:0000313" key="6">
    <source>
        <dbReference type="EMBL" id="ANP46734.1"/>
    </source>
</evidence>
<dbReference type="GO" id="GO:0009007">
    <property type="term" value="F:site-specific DNA-methyltransferase (adenine-specific) activity"/>
    <property type="evidence" value="ECO:0007669"/>
    <property type="project" value="UniProtKB-EC"/>
</dbReference>
<dbReference type="InterPro" id="IPR001091">
    <property type="entry name" value="RM_Methyltransferase"/>
</dbReference>
<gene>
    <name evidence="6" type="ORF">ATE48_12820</name>
</gene>
<dbReference type="InParanoid" id="A0A1B1AJJ6"/>
<dbReference type="EMBL" id="CP013244">
    <property type="protein sequence ID" value="ANP46734.1"/>
    <property type="molecule type" value="Genomic_DNA"/>
</dbReference>
<dbReference type="Gene3D" id="3.40.50.150">
    <property type="entry name" value="Vaccinia Virus protein VP39"/>
    <property type="match status" value="1"/>
</dbReference>
<dbReference type="PRINTS" id="PR00508">
    <property type="entry name" value="S21N4MTFRASE"/>
</dbReference>
<protein>
    <recommendedName>
        <fullName evidence="1">site-specific DNA-methyltransferase (adenine-specific)</fullName>
        <ecNumber evidence="1">2.1.1.72</ecNumber>
    </recommendedName>
</protein>
<sequence>MALHPTVKPIGLVADAILDVTKRGEIVLDTFLGSGTTLIACERTGRRCRGVELAPGYVDVAMTRWSAMTGLKPELIEDLAPVHPTDLNCVEGVP</sequence>
<keyword evidence="2" id="KW-0489">Methyltransferase</keyword>
<dbReference type="Proteomes" id="UP000092498">
    <property type="component" value="Chromosome"/>
</dbReference>
<dbReference type="SUPFAM" id="SSF53335">
    <property type="entry name" value="S-adenosyl-L-methionine-dependent methyltransferases"/>
    <property type="match status" value="1"/>
</dbReference>
<accession>A0A1B1AJJ6</accession>
<evidence type="ECO:0000256" key="2">
    <source>
        <dbReference type="ARBA" id="ARBA00022603"/>
    </source>
</evidence>
<dbReference type="KEGG" id="cbot:ATE48_12820"/>
<evidence type="ECO:0000256" key="1">
    <source>
        <dbReference type="ARBA" id="ARBA00011900"/>
    </source>
</evidence>
<evidence type="ECO:0000256" key="4">
    <source>
        <dbReference type="ARBA" id="ARBA00047942"/>
    </source>
</evidence>
<dbReference type="STRING" id="1759059.ATE48_12820"/>
<evidence type="ECO:0000259" key="5">
    <source>
        <dbReference type="Pfam" id="PF01555"/>
    </source>
</evidence>
<keyword evidence="3" id="KW-0808">Transferase</keyword>
<dbReference type="GO" id="GO:0003677">
    <property type="term" value="F:DNA binding"/>
    <property type="evidence" value="ECO:0007669"/>
    <property type="project" value="InterPro"/>
</dbReference>
<dbReference type="AlphaFoldDB" id="A0A1B1AJJ6"/>
<feature type="domain" description="DNA methylase N-4/N-6" evidence="5">
    <location>
        <begin position="3"/>
        <end position="62"/>
    </location>
</feature>
<dbReference type="EC" id="2.1.1.72" evidence="1"/>
<dbReference type="GO" id="GO:0032259">
    <property type="term" value="P:methylation"/>
    <property type="evidence" value="ECO:0007669"/>
    <property type="project" value="UniProtKB-KW"/>
</dbReference>
<dbReference type="InterPro" id="IPR029063">
    <property type="entry name" value="SAM-dependent_MTases_sf"/>
</dbReference>
<evidence type="ECO:0000256" key="3">
    <source>
        <dbReference type="ARBA" id="ARBA00022679"/>
    </source>
</evidence>
<evidence type="ECO:0000313" key="7">
    <source>
        <dbReference type="Proteomes" id="UP000092498"/>
    </source>
</evidence>
<dbReference type="GO" id="GO:0008170">
    <property type="term" value="F:N-methyltransferase activity"/>
    <property type="evidence" value="ECO:0007669"/>
    <property type="project" value="InterPro"/>
</dbReference>
<dbReference type="InterPro" id="IPR002941">
    <property type="entry name" value="DNA_methylase_N4/N6"/>
</dbReference>
<organism evidence="6 7">
    <name type="scientific">Candidatus Viadribacter manganicus</name>
    <dbReference type="NCBI Taxonomy" id="1759059"/>
    <lineage>
        <taxon>Bacteria</taxon>
        <taxon>Pseudomonadati</taxon>
        <taxon>Pseudomonadota</taxon>
        <taxon>Alphaproteobacteria</taxon>
        <taxon>Hyphomonadales</taxon>
        <taxon>Hyphomonadaceae</taxon>
        <taxon>Candidatus Viadribacter</taxon>
    </lineage>
</organism>
<comment type="catalytic activity">
    <reaction evidence="4">
        <text>a 2'-deoxyadenosine in DNA + S-adenosyl-L-methionine = an N(6)-methyl-2'-deoxyadenosine in DNA + S-adenosyl-L-homocysteine + H(+)</text>
        <dbReference type="Rhea" id="RHEA:15197"/>
        <dbReference type="Rhea" id="RHEA-COMP:12418"/>
        <dbReference type="Rhea" id="RHEA-COMP:12419"/>
        <dbReference type="ChEBI" id="CHEBI:15378"/>
        <dbReference type="ChEBI" id="CHEBI:57856"/>
        <dbReference type="ChEBI" id="CHEBI:59789"/>
        <dbReference type="ChEBI" id="CHEBI:90615"/>
        <dbReference type="ChEBI" id="CHEBI:90616"/>
        <dbReference type="EC" id="2.1.1.72"/>
    </reaction>
</comment>
<name>A0A1B1AJJ6_9PROT</name>
<proteinExistence type="predicted"/>
<keyword evidence="7" id="KW-1185">Reference proteome</keyword>